<sequence length="62" mass="7301">MHANKRSECRIWRAAKDMEYSEYVMDKFLVSSLINSSTSTFLINRILVVILFSISVYLFSFK</sequence>
<name>A0ACB0ZWX6_MELEN</name>
<organism evidence="1 2">
    <name type="scientific">Meloidogyne enterolobii</name>
    <name type="common">Root-knot nematode worm</name>
    <name type="synonym">Meloidogyne mayaguensis</name>
    <dbReference type="NCBI Taxonomy" id="390850"/>
    <lineage>
        <taxon>Eukaryota</taxon>
        <taxon>Metazoa</taxon>
        <taxon>Ecdysozoa</taxon>
        <taxon>Nematoda</taxon>
        <taxon>Chromadorea</taxon>
        <taxon>Rhabditida</taxon>
        <taxon>Tylenchina</taxon>
        <taxon>Tylenchomorpha</taxon>
        <taxon>Tylenchoidea</taxon>
        <taxon>Meloidogynidae</taxon>
        <taxon>Meloidogyninae</taxon>
        <taxon>Meloidogyne</taxon>
    </lineage>
</organism>
<reference evidence="1" key="1">
    <citation type="submission" date="2023-11" db="EMBL/GenBank/DDBJ databases">
        <authorList>
            <person name="Poullet M."/>
        </authorList>
    </citation>
    <scope>NUCLEOTIDE SEQUENCE</scope>
    <source>
        <strain evidence="1">E1834</strain>
    </source>
</reference>
<accession>A0ACB0ZWX6</accession>
<protein>
    <submittedName>
        <fullName evidence="1">Uncharacterized protein</fullName>
    </submittedName>
</protein>
<keyword evidence="2" id="KW-1185">Reference proteome</keyword>
<dbReference type="Proteomes" id="UP001497535">
    <property type="component" value="Unassembled WGS sequence"/>
</dbReference>
<gene>
    <name evidence="1" type="ORF">MENTE1834_LOCUS30056</name>
</gene>
<comment type="caution">
    <text evidence="1">The sequence shown here is derived from an EMBL/GenBank/DDBJ whole genome shotgun (WGS) entry which is preliminary data.</text>
</comment>
<evidence type="ECO:0000313" key="2">
    <source>
        <dbReference type="Proteomes" id="UP001497535"/>
    </source>
</evidence>
<evidence type="ECO:0000313" key="1">
    <source>
        <dbReference type="EMBL" id="CAK5082756.1"/>
    </source>
</evidence>
<dbReference type="EMBL" id="CAVMJV010000048">
    <property type="protein sequence ID" value="CAK5082756.1"/>
    <property type="molecule type" value="Genomic_DNA"/>
</dbReference>
<proteinExistence type="predicted"/>